<proteinExistence type="inferred from homology"/>
<dbReference type="GO" id="GO:0016132">
    <property type="term" value="P:brassinosteroid biosynthetic process"/>
    <property type="evidence" value="ECO:0007669"/>
    <property type="project" value="TreeGrafter"/>
</dbReference>
<dbReference type="EMBL" id="PKMF04000035">
    <property type="protein sequence ID" value="KAK7856600.1"/>
    <property type="molecule type" value="Genomic_DNA"/>
</dbReference>
<feature type="transmembrane region" description="Helical" evidence="4">
    <location>
        <begin position="22"/>
        <end position="44"/>
    </location>
</feature>
<evidence type="ECO:0000256" key="4">
    <source>
        <dbReference type="SAM" id="Phobius"/>
    </source>
</evidence>
<comment type="similarity">
    <text evidence="1">Belongs to the cytochrome P450 family.</text>
</comment>
<keyword evidence="4" id="KW-0812">Transmembrane</keyword>
<keyword evidence="2" id="KW-0479">Metal-binding</keyword>
<dbReference type="GO" id="GO:0010268">
    <property type="term" value="P:brassinosteroid homeostasis"/>
    <property type="evidence" value="ECO:0007669"/>
    <property type="project" value="TreeGrafter"/>
</dbReference>
<reference evidence="5" key="3">
    <citation type="submission" date="2023-07" db="EMBL/GenBank/DDBJ databases">
        <title>An improved reference 1 genome and first organelle genomes of Quercus suber.</title>
        <authorList>
            <consortium name="Genosuber Consortium"/>
            <person name="Usie A."/>
            <person name="Serra O."/>
            <person name="Barros P."/>
        </authorList>
    </citation>
    <scope>NUCLEOTIDE SEQUENCE</scope>
    <source>
        <strain evidence="5">HL8</strain>
        <tissue evidence="5">Leaves</tissue>
    </source>
</reference>
<keyword evidence="4" id="KW-1133">Transmembrane helix</keyword>
<evidence type="ECO:0000256" key="1">
    <source>
        <dbReference type="ARBA" id="ARBA00010617"/>
    </source>
</evidence>
<evidence type="ECO:0000313" key="5">
    <source>
        <dbReference type="EMBL" id="KAK7856600.1"/>
    </source>
</evidence>
<dbReference type="PANTHER" id="PTHR24286">
    <property type="entry name" value="CYTOCHROME P450 26"/>
    <property type="match status" value="1"/>
</dbReference>
<dbReference type="Pfam" id="PF00067">
    <property type="entry name" value="p450"/>
    <property type="match status" value="1"/>
</dbReference>
<comment type="caution">
    <text evidence="5">The sequence shown here is derived from an EMBL/GenBank/DDBJ whole genome shotgun (WGS) entry which is preliminary data.</text>
</comment>
<dbReference type="GO" id="GO:0004497">
    <property type="term" value="F:monooxygenase activity"/>
    <property type="evidence" value="ECO:0007669"/>
    <property type="project" value="InterPro"/>
</dbReference>
<keyword evidence="3" id="KW-0408">Iron</keyword>
<gene>
    <name evidence="5" type="primary">CYP708A2_9</name>
    <name evidence="5" type="ORF">CFP56_022587</name>
</gene>
<evidence type="ECO:0000256" key="2">
    <source>
        <dbReference type="ARBA" id="ARBA00022723"/>
    </source>
</evidence>
<reference evidence="5" key="1">
    <citation type="submission" date="2017-12" db="EMBL/GenBank/DDBJ databases">
        <authorList>
            <person name="Barbosa P."/>
            <person name="Usie A."/>
            <person name="Ramos A.M."/>
        </authorList>
    </citation>
    <scope>NUCLEOTIDE SEQUENCE</scope>
    <source>
        <strain evidence="5">HL8</strain>
        <tissue evidence="5">Leaves</tissue>
    </source>
</reference>
<dbReference type="GO" id="GO:0020037">
    <property type="term" value="F:heme binding"/>
    <property type="evidence" value="ECO:0007669"/>
    <property type="project" value="InterPro"/>
</dbReference>
<keyword evidence="4" id="KW-0472">Membrane</keyword>
<dbReference type="GO" id="GO:0016705">
    <property type="term" value="F:oxidoreductase activity, acting on paired donors, with incorporation or reduction of molecular oxygen"/>
    <property type="evidence" value="ECO:0007669"/>
    <property type="project" value="InterPro"/>
</dbReference>
<reference evidence="5" key="2">
    <citation type="journal article" date="2018" name="Sci. Data">
        <title>The draft genome sequence of cork oak.</title>
        <authorList>
            <person name="Ramos A.M."/>
            <person name="Usie A."/>
            <person name="Barbosa P."/>
            <person name="Barros P.M."/>
            <person name="Capote T."/>
            <person name="Chaves I."/>
            <person name="Simoes F."/>
            <person name="Abreu I."/>
            <person name="Carrasquinho I."/>
            <person name="Faro C."/>
            <person name="Guimaraes J.B."/>
            <person name="Mendonca D."/>
            <person name="Nobrega F."/>
            <person name="Rodrigues L."/>
            <person name="Saibo N.J.M."/>
            <person name="Varela M.C."/>
            <person name="Egas C."/>
            <person name="Matos J."/>
            <person name="Miguel C.M."/>
            <person name="Oliveira M.M."/>
            <person name="Ricardo C.P."/>
            <person name="Goncalves S."/>
        </authorList>
    </citation>
    <scope>NUCLEOTIDE SEQUENCE [LARGE SCALE GENOMIC DNA]</scope>
    <source>
        <strain evidence="5">HL8</strain>
    </source>
</reference>
<evidence type="ECO:0000256" key="3">
    <source>
        <dbReference type="ARBA" id="ARBA00023004"/>
    </source>
</evidence>
<sequence>MKGTIDFVGKDYLTKVPFAEDLAVIMLLWLVGSWVLAVIVAWFVHWIYKWYNPTCKGVLPPTSMGLPLIGETFQLLEGGYSLDMIPFMKKRIQRYGLIFKTSVAGRPIIGKVGAGINVAHIHKYVRSMALNHFGVNALKEKLLLQMEEMVSVALDNWSCQASIDVKYASATMALEFGAKQLISYDPQQSSENITDFYFSLLWTLMSFPLNIPGTVYHKCMKNREKALNMIRKVFKQRLALPEKRSPGDFLDTVIHNMRVEDFLTAEFVVQMIFALLLAMSDTISIMTTLTLKLLDDYPHLLEQLVVNSFFLKHF</sequence>
<dbReference type="Gene3D" id="1.10.630.10">
    <property type="entry name" value="Cytochrome P450"/>
    <property type="match status" value="1"/>
</dbReference>
<dbReference type="GO" id="GO:0005506">
    <property type="term" value="F:iron ion binding"/>
    <property type="evidence" value="ECO:0007669"/>
    <property type="project" value="InterPro"/>
</dbReference>
<dbReference type="PANTHER" id="PTHR24286:SF305">
    <property type="entry name" value="CYTOCHROME P450 708A2"/>
    <property type="match status" value="1"/>
</dbReference>
<organism evidence="5">
    <name type="scientific">Quercus suber</name>
    <name type="common">Cork oak</name>
    <dbReference type="NCBI Taxonomy" id="58331"/>
    <lineage>
        <taxon>Eukaryota</taxon>
        <taxon>Viridiplantae</taxon>
        <taxon>Streptophyta</taxon>
        <taxon>Embryophyta</taxon>
        <taxon>Tracheophyta</taxon>
        <taxon>Spermatophyta</taxon>
        <taxon>Magnoliopsida</taxon>
        <taxon>eudicotyledons</taxon>
        <taxon>Gunneridae</taxon>
        <taxon>Pentapetalae</taxon>
        <taxon>rosids</taxon>
        <taxon>fabids</taxon>
        <taxon>Fagales</taxon>
        <taxon>Fagaceae</taxon>
        <taxon>Quercus</taxon>
    </lineage>
</organism>
<accession>A0AAW0LYV7</accession>
<name>A0AAW0LYV7_QUESU</name>
<feature type="transmembrane region" description="Helical" evidence="4">
    <location>
        <begin position="267"/>
        <end position="291"/>
    </location>
</feature>
<dbReference type="GO" id="GO:0016125">
    <property type="term" value="P:sterol metabolic process"/>
    <property type="evidence" value="ECO:0007669"/>
    <property type="project" value="TreeGrafter"/>
</dbReference>
<dbReference type="InterPro" id="IPR001128">
    <property type="entry name" value="Cyt_P450"/>
</dbReference>
<dbReference type="AlphaFoldDB" id="A0AAW0LYV7"/>
<dbReference type="InterPro" id="IPR036396">
    <property type="entry name" value="Cyt_P450_sf"/>
</dbReference>
<protein>
    <submittedName>
        <fullName evidence="5">Cytochrome p450 708a2</fullName>
    </submittedName>
</protein>
<dbReference type="SUPFAM" id="SSF48264">
    <property type="entry name" value="Cytochrome P450"/>
    <property type="match status" value="1"/>
</dbReference>